<comment type="similarity">
    <text evidence="1">Belongs to the ADP-ribosylglycohydrolase family.</text>
</comment>
<keyword evidence="3" id="KW-0479">Metal-binding</keyword>
<keyword evidence="2" id="KW-0378">Hydrolase</keyword>
<evidence type="ECO:0000313" key="5">
    <source>
        <dbReference type="Proteomes" id="UP000639606"/>
    </source>
</evidence>
<comment type="cofactor">
    <cofactor evidence="3">
        <name>Mg(2+)</name>
        <dbReference type="ChEBI" id="CHEBI:18420"/>
    </cofactor>
    <text evidence="3">Binds 2 magnesium ions per subunit.</text>
</comment>
<name>A0A918AP94_9PSEU</name>
<feature type="binding site" evidence="3">
    <location>
        <position position="317"/>
    </location>
    <ligand>
        <name>Mg(2+)</name>
        <dbReference type="ChEBI" id="CHEBI:18420"/>
        <label>1</label>
    </ligand>
</feature>
<dbReference type="InterPro" id="IPR005502">
    <property type="entry name" value="Ribosyl_crysJ1"/>
</dbReference>
<sequence>MSALRLASASMMRTASQTHSLVREQHRSTEVVTPARYFCAVTSLPGSLLAGAVGDALGAAIEFDRIDRIRGRFGPSGLTDYAPAYGRSGAITDDTQMTLFTLEGLVLARRRGSDPLDEVRAAYGRWLRTQGGPEVPSDGWLLDVPELHAQRAPGNTCLTALHAGGPGTLENPVNDSKGCGAVMRAAPVALWSDDVHEVFALAAATGAITHGHPSGYLSAGVLAVLVQQVLAGADLVAAVEVARAELVGWDGHEEQLALLDLAVGLGGSDRRPTPELIETVLGGGWVGEEALAIAVLTALAARDLADGLLLAVNHSGDSDSTGALCGNLLGARDGVEAIPEHWLEELELAEVVRRLADEAVEVFGR</sequence>
<feature type="binding site" evidence="3">
    <location>
        <position position="319"/>
    </location>
    <ligand>
        <name>Mg(2+)</name>
        <dbReference type="ChEBI" id="CHEBI:18420"/>
        <label>1</label>
    </ligand>
</feature>
<dbReference type="PANTHER" id="PTHR16222">
    <property type="entry name" value="ADP-RIBOSYLGLYCOHYDROLASE"/>
    <property type="match status" value="1"/>
</dbReference>
<dbReference type="Pfam" id="PF03747">
    <property type="entry name" value="ADP_ribosyl_GH"/>
    <property type="match status" value="1"/>
</dbReference>
<evidence type="ECO:0000313" key="4">
    <source>
        <dbReference type="EMBL" id="GGP57214.1"/>
    </source>
</evidence>
<dbReference type="GO" id="GO:0046872">
    <property type="term" value="F:metal ion binding"/>
    <property type="evidence" value="ECO:0007669"/>
    <property type="project" value="UniProtKB-KW"/>
</dbReference>
<dbReference type="GO" id="GO:0016787">
    <property type="term" value="F:hydrolase activity"/>
    <property type="evidence" value="ECO:0007669"/>
    <property type="project" value="UniProtKB-KW"/>
</dbReference>
<evidence type="ECO:0000256" key="2">
    <source>
        <dbReference type="ARBA" id="ARBA00022801"/>
    </source>
</evidence>
<gene>
    <name evidence="4" type="ORF">GCM10010185_31990</name>
</gene>
<evidence type="ECO:0000256" key="1">
    <source>
        <dbReference type="ARBA" id="ARBA00010702"/>
    </source>
</evidence>
<comment type="caution">
    <text evidence="4">The sequence shown here is derived from an EMBL/GenBank/DDBJ whole genome shotgun (WGS) entry which is preliminary data.</text>
</comment>
<keyword evidence="3" id="KW-0460">Magnesium</keyword>
<dbReference type="PANTHER" id="PTHR16222:SF24">
    <property type="entry name" value="ADP-RIBOSYLHYDROLASE ARH3"/>
    <property type="match status" value="1"/>
</dbReference>
<feature type="binding site" evidence="3">
    <location>
        <position position="320"/>
    </location>
    <ligand>
        <name>Mg(2+)</name>
        <dbReference type="ChEBI" id="CHEBI:18420"/>
        <label>1</label>
    </ligand>
</feature>
<dbReference type="Proteomes" id="UP000639606">
    <property type="component" value="Unassembled WGS sequence"/>
</dbReference>
<dbReference type="EMBL" id="BMRG01000005">
    <property type="protein sequence ID" value="GGP57214.1"/>
    <property type="molecule type" value="Genomic_DNA"/>
</dbReference>
<feature type="binding site" evidence="3">
    <location>
        <position position="93"/>
    </location>
    <ligand>
        <name>Mg(2+)</name>
        <dbReference type="ChEBI" id="CHEBI:18420"/>
        <label>1</label>
    </ligand>
</feature>
<evidence type="ECO:0000256" key="3">
    <source>
        <dbReference type="PIRSR" id="PIRSR605502-1"/>
    </source>
</evidence>
<reference evidence="4" key="2">
    <citation type="submission" date="2020-09" db="EMBL/GenBank/DDBJ databases">
        <authorList>
            <person name="Sun Q."/>
            <person name="Ohkuma M."/>
        </authorList>
    </citation>
    <scope>NUCLEOTIDE SEQUENCE</scope>
    <source>
        <strain evidence="4">JCM 3313</strain>
    </source>
</reference>
<dbReference type="InterPro" id="IPR050792">
    <property type="entry name" value="ADP-ribosylglycohydrolase"/>
</dbReference>
<keyword evidence="5" id="KW-1185">Reference proteome</keyword>
<feature type="binding site" evidence="3">
    <location>
        <position position="92"/>
    </location>
    <ligand>
        <name>Mg(2+)</name>
        <dbReference type="ChEBI" id="CHEBI:18420"/>
        <label>1</label>
    </ligand>
</feature>
<reference evidence="4" key="1">
    <citation type="journal article" date="2014" name="Int. J. Syst. Evol. Microbiol.">
        <title>Complete genome sequence of Corynebacterium casei LMG S-19264T (=DSM 44701T), isolated from a smear-ripened cheese.</title>
        <authorList>
            <consortium name="US DOE Joint Genome Institute (JGI-PGF)"/>
            <person name="Walter F."/>
            <person name="Albersmeier A."/>
            <person name="Kalinowski J."/>
            <person name="Ruckert C."/>
        </authorList>
    </citation>
    <scope>NUCLEOTIDE SEQUENCE</scope>
    <source>
        <strain evidence="4">JCM 3313</strain>
    </source>
</reference>
<dbReference type="SUPFAM" id="SSF101478">
    <property type="entry name" value="ADP-ribosylglycohydrolase"/>
    <property type="match status" value="1"/>
</dbReference>
<proteinExistence type="inferred from homology"/>
<dbReference type="AlphaFoldDB" id="A0A918AP94"/>
<evidence type="ECO:0008006" key="6">
    <source>
        <dbReference type="Google" id="ProtNLM"/>
    </source>
</evidence>
<dbReference type="Gene3D" id="1.10.4080.10">
    <property type="entry name" value="ADP-ribosylation/Crystallin J1"/>
    <property type="match status" value="1"/>
</dbReference>
<feature type="binding site" evidence="3">
    <location>
        <position position="94"/>
    </location>
    <ligand>
        <name>Mg(2+)</name>
        <dbReference type="ChEBI" id="CHEBI:18420"/>
        <label>1</label>
    </ligand>
</feature>
<organism evidence="4 5">
    <name type="scientific">Saccharothrix coeruleofusca</name>
    <dbReference type="NCBI Taxonomy" id="33919"/>
    <lineage>
        <taxon>Bacteria</taxon>
        <taxon>Bacillati</taxon>
        <taxon>Actinomycetota</taxon>
        <taxon>Actinomycetes</taxon>
        <taxon>Pseudonocardiales</taxon>
        <taxon>Pseudonocardiaceae</taxon>
        <taxon>Saccharothrix</taxon>
    </lineage>
</organism>
<accession>A0A918AP94</accession>
<protein>
    <recommendedName>
        <fullName evidence="6">ADP-ribosylglycohydrolase</fullName>
    </recommendedName>
</protein>
<dbReference type="InterPro" id="IPR036705">
    <property type="entry name" value="Ribosyl_crysJ1_sf"/>
</dbReference>